<dbReference type="SUPFAM" id="SSF161084">
    <property type="entry name" value="MAPEG domain-like"/>
    <property type="match status" value="1"/>
</dbReference>
<feature type="transmembrane region" description="Helical" evidence="5">
    <location>
        <begin position="63"/>
        <end position="82"/>
    </location>
</feature>
<dbReference type="STRING" id="1217721.HY57_15425"/>
<keyword evidence="3 5" id="KW-1133">Transmembrane helix</keyword>
<sequence>MPVELKMLGWSTILGLVYLVFATQLSLMQRGMTWNAGNREESVPLTGLAARAERASRNFLETYAFFAAAVLVVVVGQCTSAKTALGAELYFWARVVYLPVYAIGIPYLRTLVWAVSVVGLVMVLSGMFASG</sequence>
<accession>A0A075K2T5</accession>
<dbReference type="AlphaFoldDB" id="A0A075K2T5"/>
<dbReference type="Proteomes" id="UP000027987">
    <property type="component" value="Chromosome"/>
</dbReference>
<evidence type="ECO:0000313" key="6">
    <source>
        <dbReference type="EMBL" id="AIF48524.1"/>
    </source>
</evidence>
<dbReference type="RefSeq" id="WP_019465612.1">
    <property type="nucleotide sequence ID" value="NZ_ALOY01000160.1"/>
</dbReference>
<evidence type="ECO:0000256" key="5">
    <source>
        <dbReference type="SAM" id="Phobius"/>
    </source>
</evidence>
<gene>
    <name evidence="6" type="ORF">HY57_15425</name>
</gene>
<dbReference type="OrthoDB" id="513661at2"/>
<dbReference type="Pfam" id="PF01124">
    <property type="entry name" value="MAPEG"/>
    <property type="match status" value="1"/>
</dbReference>
<evidence type="ECO:0000313" key="7">
    <source>
        <dbReference type="Proteomes" id="UP000027987"/>
    </source>
</evidence>
<dbReference type="GO" id="GO:0016020">
    <property type="term" value="C:membrane"/>
    <property type="evidence" value="ECO:0007669"/>
    <property type="project" value="UniProtKB-SubCell"/>
</dbReference>
<dbReference type="InterPro" id="IPR023352">
    <property type="entry name" value="MAPEG-like_dom_sf"/>
</dbReference>
<dbReference type="HOGENOM" id="CLU_110778_1_0_6"/>
<feature type="transmembrane region" description="Helical" evidence="5">
    <location>
        <begin position="7"/>
        <end position="27"/>
    </location>
</feature>
<evidence type="ECO:0000256" key="2">
    <source>
        <dbReference type="ARBA" id="ARBA00022692"/>
    </source>
</evidence>
<dbReference type="InterPro" id="IPR001129">
    <property type="entry name" value="Membr-assoc_MAPEG"/>
</dbReference>
<proteinExistence type="predicted"/>
<keyword evidence="2 5" id="KW-0812">Transmembrane</keyword>
<name>A0A075K2T5_9GAMM</name>
<dbReference type="KEGG" id="dja:HY57_15425"/>
<feature type="transmembrane region" description="Helical" evidence="5">
    <location>
        <begin position="89"/>
        <end position="105"/>
    </location>
</feature>
<organism evidence="6 7">
    <name type="scientific">Dyella japonica A8</name>
    <dbReference type="NCBI Taxonomy" id="1217721"/>
    <lineage>
        <taxon>Bacteria</taxon>
        <taxon>Pseudomonadati</taxon>
        <taxon>Pseudomonadota</taxon>
        <taxon>Gammaproteobacteria</taxon>
        <taxon>Lysobacterales</taxon>
        <taxon>Rhodanobacteraceae</taxon>
        <taxon>Dyella</taxon>
    </lineage>
</organism>
<dbReference type="Gene3D" id="1.20.120.550">
    <property type="entry name" value="Membrane associated eicosanoid/glutathione metabolism-like domain"/>
    <property type="match status" value="1"/>
</dbReference>
<feature type="transmembrane region" description="Helical" evidence="5">
    <location>
        <begin position="111"/>
        <end position="129"/>
    </location>
</feature>
<dbReference type="PANTHER" id="PTHR35371">
    <property type="entry name" value="INNER MEMBRANE PROTEIN"/>
    <property type="match status" value="1"/>
</dbReference>
<dbReference type="EMBL" id="CP008884">
    <property type="protein sequence ID" value="AIF48524.1"/>
    <property type="molecule type" value="Genomic_DNA"/>
</dbReference>
<comment type="subcellular location">
    <subcellularLocation>
        <location evidence="1">Membrane</location>
    </subcellularLocation>
</comment>
<dbReference type="PATRIC" id="fig|1217721.7.peg.3159"/>
<keyword evidence="4 5" id="KW-0472">Membrane</keyword>
<evidence type="ECO:0000256" key="4">
    <source>
        <dbReference type="ARBA" id="ARBA00023136"/>
    </source>
</evidence>
<evidence type="ECO:0000256" key="3">
    <source>
        <dbReference type="ARBA" id="ARBA00022989"/>
    </source>
</evidence>
<dbReference type="PANTHER" id="PTHR35371:SF1">
    <property type="entry name" value="BLR7753 PROTEIN"/>
    <property type="match status" value="1"/>
</dbReference>
<evidence type="ECO:0000256" key="1">
    <source>
        <dbReference type="ARBA" id="ARBA00004370"/>
    </source>
</evidence>
<protein>
    <submittedName>
        <fullName evidence="6">Membrane protein</fullName>
    </submittedName>
</protein>
<reference evidence="6 7" key="1">
    <citation type="submission" date="2014-07" db="EMBL/GenBank/DDBJ databases">
        <title>Complete Genome Sequence of Dyella japonica Strain A8 Isolated from Malaysian Tropical Soil.</title>
        <authorList>
            <person name="Hui R.K.H."/>
            <person name="Chen J.-W."/>
            <person name="Chan K.-G."/>
            <person name="Leung F.C.C."/>
        </authorList>
    </citation>
    <scope>NUCLEOTIDE SEQUENCE [LARGE SCALE GENOMIC DNA]</scope>
    <source>
        <strain evidence="6 7">A8</strain>
    </source>
</reference>
<keyword evidence="7" id="KW-1185">Reference proteome</keyword>